<accession>A0ABX2T3E6</accession>
<dbReference type="Proteomes" id="UP000584642">
    <property type="component" value="Unassembled WGS sequence"/>
</dbReference>
<name>A0ABX2T3E6_9PROT</name>
<protein>
    <recommendedName>
        <fullName evidence="3">Antirestriction protein ArdA</fullName>
    </recommendedName>
</protein>
<gene>
    <name evidence="1" type="ORF">HND93_03570</name>
</gene>
<evidence type="ECO:0008006" key="3">
    <source>
        <dbReference type="Google" id="ProtNLM"/>
    </source>
</evidence>
<organism evidence="1 2">
    <name type="scientific">Azospirillum oleiclasticum</name>
    <dbReference type="NCBI Taxonomy" id="2735135"/>
    <lineage>
        <taxon>Bacteria</taxon>
        <taxon>Pseudomonadati</taxon>
        <taxon>Pseudomonadota</taxon>
        <taxon>Alphaproteobacteria</taxon>
        <taxon>Rhodospirillales</taxon>
        <taxon>Azospirillaceae</taxon>
        <taxon>Azospirillum</taxon>
    </lineage>
</organism>
<reference evidence="1 2" key="1">
    <citation type="submission" date="2020-05" db="EMBL/GenBank/DDBJ databases">
        <title>Azospirillum oleiclasticum sp. nov, a nitrogen-fixing and heavy crude oil-emulsifying bacterium isolated from the crude oil of Yumen Oilfield.</title>
        <authorList>
            <person name="Wu D."/>
            <person name="Cai M."/>
            <person name="Zhang X."/>
        </authorList>
    </citation>
    <scope>NUCLEOTIDE SEQUENCE [LARGE SCALE GENOMIC DNA]</scope>
    <source>
        <strain evidence="1 2">ROY-1-1-2</strain>
    </source>
</reference>
<sequence>MIRAFRNWNVEGSWGKKLHDRTYTGEDWDEVLDNVQSQHGGFPRVDHYEESRLIEEFGVDWWVESQNAEDILDAHKKVAVVWMSGKEKAFFTPDVNSENIVREFFNSEAFGSSCGGIFLEEEIDWAALDSLANATSSEVVLSELEELWTIWKGTQVWEKIKMYVASLEDNFVGHVDWSDYADHFEAIFVTQDGTCVAEFEGDLIERSVSVNM</sequence>
<dbReference type="EMBL" id="JABFDB010000001">
    <property type="protein sequence ID" value="NYZ18778.1"/>
    <property type="molecule type" value="Genomic_DNA"/>
</dbReference>
<proteinExistence type="predicted"/>
<evidence type="ECO:0000313" key="2">
    <source>
        <dbReference type="Proteomes" id="UP000584642"/>
    </source>
</evidence>
<keyword evidence="2" id="KW-1185">Reference proteome</keyword>
<evidence type="ECO:0000313" key="1">
    <source>
        <dbReference type="EMBL" id="NYZ18778.1"/>
    </source>
</evidence>
<dbReference type="RefSeq" id="WP_180280494.1">
    <property type="nucleotide sequence ID" value="NZ_JABFDB010000001.1"/>
</dbReference>
<comment type="caution">
    <text evidence="1">The sequence shown here is derived from an EMBL/GenBank/DDBJ whole genome shotgun (WGS) entry which is preliminary data.</text>
</comment>